<evidence type="ECO:0000313" key="3">
    <source>
        <dbReference type="Proteomes" id="UP001159363"/>
    </source>
</evidence>
<evidence type="ECO:0000259" key="1">
    <source>
        <dbReference type="PROSITE" id="PS50994"/>
    </source>
</evidence>
<dbReference type="Gene3D" id="3.30.420.10">
    <property type="entry name" value="Ribonuclease H-like superfamily/Ribonuclease H"/>
    <property type="match status" value="1"/>
</dbReference>
<protein>
    <recommendedName>
        <fullName evidence="1">Integrase catalytic domain-containing protein</fullName>
    </recommendedName>
</protein>
<dbReference type="Proteomes" id="UP001159363">
    <property type="component" value="Chromosome 9"/>
</dbReference>
<dbReference type="InterPro" id="IPR001584">
    <property type="entry name" value="Integrase_cat-core"/>
</dbReference>
<dbReference type="SUPFAM" id="SSF53098">
    <property type="entry name" value="Ribonuclease H-like"/>
    <property type="match status" value="1"/>
</dbReference>
<dbReference type="PANTHER" id="PTHR37984:SF5">
    <property type="entry name" value="PROTEIN NYNRIN-LIKE"/>
    <property type="match status" value="1"/>
</dbReference>
<sequence length="186" mass="21021">MEILKKLCNEPELRKFFQIYKLLSIQECCLMYGNRIVIPGQLKNKILSITRADHVGITRCELMAISYVWWFGMNDDIEMKFLNVLVPSIIVSDNGPPFNSNGFSANCQDRFIKVIKITPYNPRSNGLAERQVRTFKKSLIKIVLSNVGLSSLTNVNQCLFSLMSTSSSVTGVSPMSQCLIHMCSWG</sequence>
<dbReference type="PANTHER" id="PTHR37984">
    <property type="entry name" value="PROTEIN CBG26694"/>
    <property type="match status" value="1"/>
</dbReference>
<dbReference type="InterPro" id="IPR036397">
    <property type="entry name" value="RNaseH_sf"/>
</dbReference>
<comment type="caution">
    <text evidence="2">The sequence shown here is derived from an EMBL/GenBank/DDBJ whole genome shotgun (WGS) entry which is preliminary data.</text>
</comment>
<gene>
    <name evidence="2" type="ORF">PR048_024844</name>
</gene>
<dbReference type="InterPro" id="IPR050951">
    <property type="entry name" value="Retrovirus_Pol_polyprotein"/>
</dbReference>
<reference evidence="2 3" key="1">
    <citation type="submission" date="2023-02" db="EMBL/GenBank/DDBJ databases">
        <title>LHISI_Scaffold_Assembly.</title>
        <authorList>
            <person name="Stuart O.P."/>
            <person name="Cleave R."/>
            <person name="Magrath M.J.L."/>
            <person name="Mikheyev A.S."/>
        </authorList>
    </citation>
    <scope>NUCLEOTIDE SEQUENCE [LARGE SCALE GENOMIC DNA]</scope>
    <source>
        <strain evidence="2">Daus_M_001</strain>
        <tissue evidence="2">Leg muscle</tissue>
    </source>
</reference>
<keyword evidence="3" id="KW-1185">Reference proteome</keyword>
<organism evidence="2 3">
    <name type="scientific">Dryococelus australis</name>
    <dbReference type="NCBI Taxonomy" id="614101"/>
    <lineage>
        <taxon>Eukaryota</taxon>
        <taxon>Metazoa</taxon>
        <taxon>Ecdysozoa</taxon>
        <taxon>Arthropoda</taxon>
        <taxon>Hexapoda</taxon>
        <taxon>Insecta</taxon>
        <taxon>Pterygota</taxon>
        <taxon>Neoptera</taxon>
        <taxon>Polyneoptera</taxon>
        <taxon>Phasmatodea</taxon>
        <taxon>Verophasmatodea</taxon>
        <taxon>Anareolatae</taxon>
        <taxon>Phasmatidae</taxon>
        <taxon>Eurycanthinae</taxon>
        <taxon>Dryococelus</taxon>
    </lineage>
</organism>
<feature type="domain" description="Integrase catalytic" evidence="1">
    <location>
        <begin position="86"/>
        <end position="182"/>
    </location>
</feature>
<name>A0ABQ9GPS5_9NEOP</name>
<proteinExistence type="predicted"/>
<evidence type="ECO:0000313" key="2">
    <source>
        <dbReference type="EMBL" id="KAJ8874004.1"/>
    </source>
</evidence>
<dbReference type="EMBL" id="JARBHB010000010">
    <property type="protein sequence ID" value="KAJ8874004.1"/>
    <property type="molecule type" value="Genomic_DNA"/>
</dbReference>
<dbReference type="InterPro" id="IPR012337">
    <property type="entry name" value="RNaseH-like_sf"/>
</dbReference>
<dbReference type="PROSITE" id="PS50994">
    <property type="entry name" value="INTEGRASE"/>
    <property type="match status" value="1"/>
</dbReference>
<accession>A0ABQ9GPS5</accession>